<comment type="caution">
    <text evidence="4">The sequence shown here is derived from an EMBL/GenBank/DDBJ whole genome shotgun (WGS) entry which is preliminary data.</text>
</comment>
<protein>
    <recommendedName>
        <fullName evidence="3">Zinc-ribbon domain-containing protein</fullName>
    </recommendedName>
</protein>
<feature type="transmembrane region" description="Helical" evidence="2">
    <location>
        <begin position="80"/>
        <end position="99"/>
    </location>
</feature>
<dbReference type="InterPro" id="IPR026870">
    <property type="entry name" value="Zinc_ribbon_dom"/>
</dbReference>
<dbReference type="AlphaFoldDB" id="A0A371BHX7"/>
<feature type="compositionally biased region" description="Low complexity" evidence="1">
    <location>
        <begin position="29"/>
        <end position="48"/>
    </location>
</feature>
<gene>
    <name evidence="4" type="ORF">DXH95_07480</name>
</gene>
<keyword evidence="2" id="KW-0812">Transmembrane</keyword>
<evidence type="ECO:0000313" key="5">
    <source>
        <dbReference type="Proteomes" id="UP000263833"/>
    </source>
</evidence>
<feature type="region of interest" description="Disordered" evidence="1">
    <location>
        <begin position="29"/>
        <end position="61"/>
    </location>
</feature>
<dbReference type="Pfam" id="PF13240">
    <property type="entry name" value="Zn_Ribbon_1"/>
    <property type="match status" value="1"/>
</dbReference>
<keyword evidence="5" id="KW-1185">Reference proteome</keyword>
<evidence type="ECO:0000256" key="2">
    <source>
        <dbReference type="SAM" id="Phobius"/>
    </source>
</evidence>
<sequence>MAKFCIQCGSALNDGARFCGSCGAVVPSGDAGPPSPPASSFEPIAAPIATPPAPEPVSSGIEPQSYASEALRDETKGPNWLLIGGGVGILALLLLYYFLFLHDDMTGNGLEDRVQQSPAVEEVAVEKQYYAVADANIRDKATAQGSTVLGKLARGATASGKVILGEDGTSDWLELADGKGFIATVNLSETQPPEIVKSLGDKAWVVDKPVELWSQPDTASTLVDRVAAGTTLSLFGLTANDFIEVKLKKGGVAYLADGARIASLANGKPIAIAFNPNSCSFGPEIDAMFSSMGDRIRAGYKALENKDFPSEEARAKALVASEGKSTFEKLQRSYEGLTVTGIAQHYESQSVYFAEPATKVIEVFRSKGYKIGKDGQFASSDLYAGIANTQAEGNKFGKSDLTCGV</sequence>
<dbReference type="EMBL" id="QRGP01000001">
    <property type="protein sequence ID" value="RDV07202.1"/>
    <property type="molecule type" value="Genomic_DNA"/>
</dbReference>
<organism evidence="4 5">
    <name type="scientific">Sphingorhabdus pulchriflava</name>
    <dbReference type="NCBI Taxonomy" id="2292257"/>
    <lineage>
        <taxon>Bacteria</taxon>
        <taxon>Pseudomonadati</taxon>
        <taxon>Pseudomonadota</taxon>
        <taxon>Alphaproteobacteria</taxon>
        <taxon>Sphingomonadales</taxon>
        <taxon>Sphingomonadaceae</taxon>
        <taxon>Sphingorhabdus</taxon>
    </lineage>
</organism>
<feature type="domain" description="Zinc-ribbon" evidence="3">
    <location>
        <begin position="4"/>
        <end position="25"/>
    </location>
</feature>
<keyword evidence="2" id="KW-0472">Membrane</keyword>
<accession>A0A371BHX7</accession>
<name>A0A371BHX7_9SPHN</name>
<reference evidence="5" key="1">
    <citation type="submission" date="2018-08" db="EMBL/GenBank/DDBJ databases">
        <authorList>
            <person name="Kim S.-J."/>
            <person name="Jung G.-Y."/>
        </authorList>
    </citation>
    <scope>NUCLEOTIDE SEQUENCE [LARGE SCALE GENOMIC DNA]</scope>
    <source>
        <strain evidence="5">GY_G</strain>
    </source>
</reference>
<dbReference type="OrthoDB" id="7592600at2"/>
<dbReference type="Proteomes" id="UP000263833">
    <property type="component" value="Unassembled WGS sequence"/>
</dbReference>
<dbReference type="RefSeq" id="WP_115548747.1">
    <property type="nucleotide sequence ID" value="NZ_QRGP01000001.1"/>
</dbReference>
<keyword evidence="2" id="KW-1133">Transmembrane helix</keyword>
<evidence type="ECO:0000313" key="4">
    <source>
        <dbReference type="EMBL" id="RDV07202.1"/>
    </source>
</evidence>
<proteinExistence type="predicted"/>
<evidence type="ECO:0000259" key="3">
    <source>
        <dbReference type="Pfam" id="PF13240"/>
    </source>
</evidence>
<evidence type="ECO:0000256" key="1">
    <source>
        <dbReference type="SAM" id="MobiDB-lite"/>
    </source>
</evidence>